<dbReference type="Proteomes" id="UP001280581">
    <property type="component" value="Unassembled WGS sequence"/>
</dbReference>
<sequence>MTDKEPHWKVDVLGQISIPSPIPVLPKSLALAYHNYNKYYEEQGFLKTERGLTFYPRAVEGSAFLSNLLRHHFPGPDFTVKPIWPGIGVGEEFQLHGIMADVPIEGTQNFAVRRTGSTTEIAALFIVITSPMFLQLSARKRPTTLAVDKKWIDAKGRLVIDARTIMTGGTVVLLTGTWNPTAPTFEFYKFSSGQMRTGELTPWIDQSLSLAKGSITNSISLDPKYANLAEMMFKVTRDAFPITSTNIQPPFGTASALPPPPQERQTVDEPMPVLDQRSTYSGNNIFRQPPPAPTSIPIAPSQPVTTSASSI</sequence>
<accession>A0AAN6M922</accession>
<evidence type="ECO:0000313" key="3">
    <source>
        <dbReference type="Proteomes" id="UP001280581"/>
    </source>
</evidence>
<dbReference type="AlphaFoldDB" id="A0AAN6M922"/>
<gene>
    <name evidence="2" type="ORF">GRF29_1g1181634</name>
</gene>
<reference evidence="2 3" key="1">
    <citation type="submission" date="2021-02" db="EMBL/GenBank/DDBJ databases">
        <title>Genome assembly of Pseudopithomyces chartarum.</title>
        <authorList>
            <person name="Jauregui R."/>
            <person name="Singh J."/>
            <person name="Voisey C."/>
        </authorList>
    </citation>
    <scope>NUCLEOTIDE SEQUENCE [LARGE SCALE GENOMIC DNA]</scope>
    <source>
        <strain evidence="2 3">AGR01</strain>
    </source>
</reference>
<evidence type="ECO:0000313" key="2">
    <source>
        <dbReference type="EMBL" id="KAK3216842.1"/>
    </source>
</evidence>
<name>A0AAN6M922_9PLEO</name>
<proteinExistence type="predicted"/>
<evidence type="ECO:0000256" key="1">
    <source>
        <dbReference type="SAM" id="MobiDB-lite"/>
    </source>
</evidence>
<keyword evidence="3" id="KW-1185">Reference proteome</keyword>
<comment type="caution">
    <text evidence="2">The sequence shown here is derived from an EMBL/GenBank/DDBJ whole genome shotgun (WGS) entry which is preliminary data.</text>
</comment>
<dbReference type="EMBL" id="WVTA01000001">
    <property type="protein sequence ID" value="KAK3216842.1"/>
    <property type="molecule type" value="Genomic_DNA"/>
</dbReference>
<feature type="region of interest" description="Disordered" evidence="1">
    <location>
        <begin position="252"/>
        <end position="311"/>
    </location>
</feature>
<organism evidence="2 3">
    <name type="scientific">Pseudopithomyces chartarum</name>
    <dbReference type="NCBI Taxonomy" id="1892770"/>
    <lineage>
        <taxon>Eukaryota</taxon>
        <taxon>Fungi</taxon>
        <taxon>Dikarya</taxon>
        <taxon>Ascomycota</taxon>
        <taxon>Pezizomycotina</taxon>
        <taxon>Dothideomycetes</taxon>
        <taxon>Pleosporomycetidae</taxon>
        <taxon>Pleosporales</taxon>
        <taxon>Massarineae</taxon>
        <taxon>Didymosphaeriaceae</taxon>
        <taxon>Pseudopithomyces</taxon>
    </lineage>
</organism>
<feature type="compositionally biased region" description="Polar residues" evidence="1">
    <location>
        <begin position="276"/>
        <end position="286"/>
    </location>
</feature>
<protein>
    <submittedName>
        <fullName evidence="2">Uncharacterized protein</fullName>
    </submittedName>
</protein>